<feature type="domain" description="Solute-binding protein family 3/N-terminal" evidence="1">
    <location>
        <begin position="55"/>
        <end position="263"/>
    </location>
</feature>
<reference evidence="3" key="1">
    <citation type="journal article" date="2019" name="Int. J. Syst. Evol. Microbiol.">
        <title>The Global Catalogue of Microorganisms (GCM) 10K type strain sequencing project: providing services to taxonomists for standard genome sequencing and annotation.</title>
        <authorList>
            <consortium name="The Broad Institute Genomics Platform"/>
            <consortium name="The Broad Institute Genome Sequencing Center for Infectious Disease"/>
            <person name="Wu L."/>
            <person name="Ma J."/>
        </authorList>
    </citation>
    <scope>NUCLEOTIDE SEQUENCE [LARGE SCALE GENOMIC DNA]</scope>
    <source>
        <strain evidence="3">KCTC 42182</strain>
    </source>
</reference>
<sequence length="271" mass="29543">MLLLRVITLALPGLTLPGLILSGMILFGPILLGGPPSALAASPATDARPDLMQIVSPARPPYVFDDDGMGRGPAADLVRRIAEAAGIDPAVRILPFQRAIRALDSGNTLYPALLRTPQREPRYQWIGEVFDDRAVLFTRADTPVVADVAGARQLERISVMRGSELQALLQSFDLQNVESNIAESDNARLLQAGRIDGWFTLRTVGRATWQLLGFAARDLRAGEPFAQMSFWIAASHDLPAATVIRLRAAYDRLRKSGEYNRIVAPLRALPS</sequence>
<dbReference type="PANTHER" id="PTHR38834:SF3">
    <property type="entry name" value="SOLUTE-BINDING PROTEIN FAMILY 3_N-TERMINAL DOMAIN-CONTAINING PROTEIN"/>
    <property type="match status" value="1"/>
</dbReference>
<protein>
    <submittedName>
        <fullName evidence="2">Substrate-binding periplasmic protein</fullName>
    </submittedName>
</protein>
<dbReference type="EMBL" id="JBHRYJ010000001">
    <property type="protein sequence ID" value="MFC3675852.1"/>
    <property type="molecule type" value="Genomic_DNA"/>
</dbReference>
<dbReference type="InterPro" id="IPR001638">
    <property type="entry name" value="Solute-binding_3/MltF_N"/>
</dbReference>
<evidence type="ECO:0000259" key="1">
    <source>
        <dbReference type="Pfam" id="PF00497"/>
    </source>
</evidence>
<evidence type="ECO:0000313" key="2">
    <source>
        <dbReference type="EMBL" id="MFC3675852.1"/>
    </source>
</evidence>
<keyword evidence="3" id="KW-1185">Reference proteome</keyword>
<gene>
    <name evidence="2" type="ORF">ACFOOQ_09885</name>
</gene>
<dbReference type="SUPFAM" id="SSF53850">
    <property type="entry name" value="Periplasmic binding protein-like II"/>
    <property type="match status" value="1"/>
</dbReference>
<proteinExistence type="predicted"/>
<dbReference type="PANTHER" id="PTHR38834">
    <property type="entry name" value="PERIPLASMIC SUBSTRATE BINDING PROTEIN FAMILY 3"/>
    <property type="match status" value="1"/>
</dbReference>
<dbReference type="Pfam" id="PF00497">
    <property type="entry name" value="SBP_bac_3"/>
    <property type="match status" value="1"/>
</dbReference>
<organism evidence="2 3">
    <name type="scientific">Ferrovibrio xuzhouensis</name>
    <dbReference type="NCBI Taxonomy" id="1576914"/>
    <lineage>
        <taxon>Bacteria</taxon>
        <taxon>Pseudomonadati</taxon>
        <taxon>Pseudomonadota</taxon>
        <taxon>Alphaproteobacteria</taxon>
        <taxon>Rhodospirillales</taxon>
        <taxon>Rhodospirillaceae</taxon>
        <taxon>Ferrovibrio</taxon>
    </lineage>
</organism>
<comment type="caution">
    <text evidence="2">The sequence shown here is derived from an EMBL/GenBank/DDBJ whole genome shotgun (WGS) entry which is preliminary data.</text>
</comment>
<dbReference type="Gene3D" id="3.40.190.10">
    <property type="entry name" value="Periplasmic binding protein-like II"/>
    <property type="match status" value="2"/>
</dbReference>
<accession>A0ABV7VGC0</accession>
<dbReference type="Proteomes" id="UP001595711">
    <property type="component" value="Unassembled WGS sequence"/>
</dbReference>
<dbReference type="RefSeq" id="WP_379725200.1">
    <property type="nucleotide sequence ID" value="NZ_JBHRYJ010000001.1"/>
</dbReference>
<evidence type="ECO:0000313" key="3">
    <source>
        <dbReference type="Proteomes" id="UP001595711"/>
    </source>
</evidence>
<name>A0ABV7VGC0_9PROT</name>